<dbReference type="HOGENOM" id="CLU_352876_0_0_9"/>
<evidence type="ECO:0000313" key="3">
    <source>
        <dbReference type="EMBL" id="EEU30891.1"/>
    </source>
</evidence>
<dbReference type="STRING" id="575594.HMPREF0501_00296"/>
<organism evidence="3 4">
    <name type="scientific">Limosilactobacillus coleohominis 101-4-CHN</name>
    <dbReference type="NCBI Taxonomy" id="575594"/>
    <lineage>
        <taxon>Bacteria</taxon>
        <taxon>Bacillati</taxon>
        <taxon>Bacillota</taxon>
        <taxon>Bacilli</taxon>
        <taxon>Lactobacillales</taxon>
        <taxon>Lactobacillaceae</taxon>
        <taxon>Limosilactobacillus</taxon>
    </lineage>
</organism>
<name>C7XUD0_9LACO</name>
<sequence length="797" mass="85980">KIDDQGKTLTKTGPTFQDIIMKKDAVPTGDVLKQDVKGAYSPYSSGTYKGPQIPRGSAKDPETIKMWSFGFDNNSAYEFHNTTLKMTVPEGCVTTSIKVPTIDGVSQYHYVLHLAGQPDQTGDVTNGGTIDTTKFGKLVRGLDLVLGTVAPGEYTSTVPDQDMAASYGVNFYGYVDHSVKIDTELKGTVTVTADELKSGSVKEKTQQVVAPVMSKVKISNTPTQTYMVPGVNDAGNIYIHLNNVDRNYTASVYYVVLPINAKLNSTDANPVGAFNLSDGSVAKPEITVFKAKDGHSVVKVDYTNCGQLSDSVMSFQLANLLDVGTSEAPYQVYAYSPNNELVDLSNKELTKVADDATTLSYVDGNRDAVYVVSGTWQTMVAKGLGLYEQSQGNTDNGLTVSGRSHDFGDKAMTYVTSVRNFQSHALKDVTTVINLPSINDGKSGFNFQLTGPIEIVDPITLKSISGEVTYSTDQPTLLNQPVTTDTYVATPTDWTKVRSVKVVIPSLAIGAGVRFIMNGIDPTLTNDSGKTGYLSSVSWSQDWQSENGLKPYPIQVDSANAAKITVDGQKAIIKFVDQNGKEIANYPALTLQGVDGEEIPTDQITQTINTISQKKTSAGRQQYVFHQVTNSAGYTSSDQEGLSSFIGSYDNDSTTDQVYTVQFNEQFDTQSATLTFVDDDQNQKLVGDQQTTKGDASTAINFANGAQELQNLINQGYEFVSAVNTTNAKTPAVLNNQPNAKFSDIQFGNYDANPQGSKSFVIHLKHGIKTVTADDDIQSGTPINTGGSARRKIPSGR</sequence>
<gene>
    <name evidence="3" type="ORF">HMPREF0501_00296</name>
</gene>
<dbReference type="Gene3D" id="3.10.20.470">
    <property type="match status" value="2"/>
</dbReference>
<evidence type="ECO:0000259" key="2">
    <source>
        <dbReference type="Pfam" id="PF17965"/>
    </source>
</evidence>
<dbReference type="EMBL" id="GG698802">
    <property type="protein sequence ID" value="EEU30891.1"/>
    <property type="molecule type" value="Genomic_DNA"/>
</dbReference>
<keyword evidence="4" id="KW-1185">Reference proteome</keyword>
<feature type="region of interest" description="Disordered" evidence="1">
    <location>
        <begin position="775"/>
        <end position="797"/>
    </location>
</feature>
<dbReference type="InterPro" id="IPR041558">
    <property type="entry name" value="MucBP_2"/>
</dbReference>
<dbReference type="AlphaFoldDB" id="C7XUD0"/>
<dbReference type="Pfam" id="PF17965">
    <property type="entry name" value="MucBP_2"/>
    <property type="match status" value="1"/>
</dbReference>
<reference evidence="3 4" key="1">
    <citation type="submission" date="2009-06" db="EMBL/GenBank/DDBJ databases">
        <title>The Genome Sequence of Lactobacillus coleohominis strain 101-4-CHN.</title>
        <authorList>
            <consortium name="The Broad Institute Genome Sequencing Platform"/>
            <person name="Ward D."/>
            <person name="Young S.K."/>
            <person name="Zeng Q."/>
            <person name="Koehrsen M."/>
            <person name="Alvarado L."/>
            <person name="Berlin A."/>
            <person name="Borenstein D."/>
            <person name="Chen Z."/>
            <person name="Engels R."/>
            <person name="Freedman E."/>
            <person name="Gellesch M."/>
            <person name="Goldberg J."/>
            <person name="Griggs A."/>
            <person name="Gujja S."/>
            <person name="Heiman D."/>
            <person name="Hepburn T."/>
            <person name="Howarth C."/>
            <person name="Jen D."/>
            <person name="Larson L."/>
            <person name="Lewis B."/>
            <person name="Mehta T."/>
            <person name="Park D."/>
            <person name="Pearson M."/>
            <person name="Roberts A."/>
            <person name="Saif S."/>
            <person name="Shea T."/>
            <person name="Shenoy N."/>
            <person name="Sisk P."/>
            <person name="Stolte C."/>
            <person name="Sykes S."/>
            <person name="Walk T."/>
            <person name="White J."/>
            <person name="Yandava C."/>
            <person name="Liu Y."/>
            <person name="Xu Q."/>
            <person name="Lander E."/>
            <person name="Nusbaum C."/>
            <person name="Galagan J."/>
            <person name="Birren B."/>
        </authorList>
    </citation>
    <scope>NUCLEOTIDE SEQUENCE [LARGE SCALE GENOMIC DNA]</scope>
    <source>
        <strain evidence="3 4">101-4-CHN</strain>
    </source>
</reference>
<proteinExistence type="predicted"/>
<feature type="compositionally biased region" description="Polar residues" evidence="1">
    <location>
        <begin position="778"/>
        <end position="787"/>
    </location>
</feature>
<accession>C7XUD0</accession>
<evidence type="ECO:0000313" key="4">
    <source>
        <dbReference type="Proteomes" id="UP000003987"/>
    </source>
</evidence>
<feature type="non-terminal residue" evidence="3">
    <location>
        <position position="1"/>
    </location>
</feature>
<dbReference type="Proteomes" id="UP000003987">
    <property type="component" value="Unassembled WGS sequence"/>
</dbReference>
<protein>
    <recommendedName>
        <fullName evidence="2">Mucin binding domain-containing protein</fullName>
    </recommendedName>
</protein>
<evidence type="ECO:0000256" key="1">
    <source>
        <dbReference type="SAM" id="MobiDB-lite"/>
    </source>
</evidence>
<feature type="domain" description="Mucin binding" evidence="2">
    <location>
        <begin position="670"/>
        <end position="766"/>
    </location>
</feature>